<dbReference type="InterPro" id="IPR027417">
    <property type="entry name" value="P-loop_NTPase"/>
</dbReference>
<feature type="domain" description="Primase C-terminal 2" evidence="2">
    <location>
        <begin position="2"/>
        <end position="67"/>
    </location>
</feature>
<dbReference type="AlphaFoldDB" id="A0A240U7A3"/>
<evidence type="ECO:0000256" key="1">
    <source>
        <dbReference type="SAM" id="MobiDB-lite"/>
    </source>
</evidence>
<name>A0A240U7A3_9BURK</name>
<organism evidence="3 4">
    <name type="scientific">Acidovorax carolinensis</name>
    <dbReference type="NCBI Taxonomy" id="553814"/>
    <lineage>
        <taxon>Bacteria</taxon>
        <taxon>Pseudomonadati</taxon>
        <taxon>Pseudomonadota</taxon>
        <taxon>Betaproteobacteria</taxon>
        <taxon>Burkholderiales</taxon>
        <taxon>Comamonadaceae</taxon>
        <taxon>Acidovorax</taxon>
    </lineage>
</organism>
<gene>
    <name evidence="3" type="ORF">CBP34_14680</name>
</gene>
<keyword evidence="4" id="KW-1185">Reference proteome</keyword>
<proteinExistence type="predicted"/>
<accession>A0A240U7A3</accession>
<reference evidence="3 4" key="1">
    <citation type="submission" date="2017-05" db="EMBL/GenBank/DDBJ databases">
        <title>Polyphasic characterization of four soil-derived phenanthrene-degrading Acidovorax strains and proposal of Acidovorax phenanthrenivorans sp. nov.</title>
        <authorList>
            <person name="Singleton D.R."/>
            <person name="Lee J."/>
            <person name="Dickey A.N."/>
            <person name="Stroud A."/>
            <person name="Scholl E.H."/>
            <person name="Wright F.A."/>
            <person name="Aitken M.D."/>
        </authorList>
    </citation>
    <scope>NUCLEOTIDE SEQUENCE [LARGE SCALE GENOMIC DNA]</scope>
    <source>
        <strain evidence="3">NA3</strain>
    </source>
</reference>
<evidence type="ECO:0000313" key="4">
    <source>
        <dbReference type="Proteomes" id="UP000194432"/>
    </source>
</evidence>
<evidence type="ECO:0000259" key="2">
    <source>
        <dbReference type="Pfam" id="PF08707"/>
    </source>
</evidence>
<sequence>MQAIPPDLPRDEWVRAGMAAQAAGLDFDTFNDWSAQAGNYDERAARDTWRSFKSGKGVGAGTLFRVAAEHGWRMGEGKPQQRPPQAPKKAAEHPRKPAPGMSPAEVWSRCEAATAAHGYIVAKAAAGVPLDALRVVPAGDPLRIAGQRMAGALVVPALATDGALQSLQLIPPPGAGHKLNLPGAPMGGASFTVGTLVPGAPLYLCEGVGTAWACWQATGNAAVVCFGWGNVARVAGELRQHDHDARLVLVPDTGKEHEAAKIAQTVGAAVAYMPQGEAQNFDANDLAQRAGHDVLAGLLEAATEPPKPEPRYKLLGADELRDLPPLAWRVRGVLPAVRLAALYGPSASGKSFLAFDMAASIAEGSHWFDCRVEAAPVVYAALEGEAGFKLRAQAWEVSRCRALPDGLRMMLQPFKLTDGQDVLDLAAVVPAGAVVVVDTLNRAAPTADENASKDMGEVLEAAKLLQMLTRGLVLLVHHTGKDSARGLRGHSSLFAAMDAAIEVSREGDRREWKVAKSKDGQDGEAHPFKLHVEVLGTEPTGDEITSCVVMRDTAAQDVRAVKLPQGGNQRLVLDSLRPLFKDGRVGKPGAPPLRPCIALDAALSAGAAKLTCPTDKRTSRARDAVTGLVARGVLGLHEGWLWLV</sequence>
<dbReference type="SUPFAM" id="SSF52540">
    <property type="entry name" value="P-loop containing nucleoside triphosphate hydrolases"/>
    <property type="match status" value="1"/>
</dbReference>
<dbReference type="Pfam" id="PF08707">
    <property type="entry name" value="PriCT_2"/>
    <property type="match status" value="1"/>
</dbReference>
<dbReference type="EMBL" id="CP021361">
    <property type="protein sequence ID" value="ART53702.1"/>
    <property type="molecule type" value="Genomic_DNA"/>
</dbReference>
<dbReference type="Proteomes" id="UP000194432">
    <property type="component" value="Chromosome 1"/>
</dbReference>
<dbReference type="InterPro" id="IPR014819">
    <property type="entry name" value="PriCT_2"/>
</dbReference>
<dbReference type="Pfam" id="PF13481">
    <property type="entry name" value="AAA_25"/>
    <property type="match status" value="1"/>
</dbReference>
<dbReference type="KEGG" id="acin:CBP34_14680"/>
<protein>
    <submittedName>
        <fullName evidence="3">DNA primase</fullName>
    </submittedName>
</protein>
<evidence type="ECO:0000313" key="3">
    <source>
        <dbReference type="EMBL" id="ART53702.1"/>
    </source>
</evidence>
<feature type="region of interest" description="Disordered" evidence="1">
    <location>
        <begin position="74"/>
        <end position="103"/>
    </location>
</feature>
<dbReference type="GO" id="GO:0016817">
    <property type="term" value="F:hydrolase activity, acting on acid anhydrides"/>
    <property type="evidence" value="ECO:0007669"/>
    <property type="project" value="InterPro"/>
</dbReference>
<dbReference type="Gene3D" id="3.40.50.300">
    <property type="entry name" value="P-loop containing nucleotide triphosphate hydrolases"/>
    <property type="match status" value="1"/>
</dbReference>